<organism evidence="2 3">
    <name type="scientific">Durusdinium trenchii</name>
    <dbReference type="NCBI Taxonomy" id="1381693"/>
    <lineage>
        <taxon>Eukaryota</taxon>
        <taxon>Sar</taxon>
        <taxon>Alveolata</taxon>
        <taxon>Dinophyceae</taxon>
        <taxon>Suessiales</taxon>
        <taxon>Symbiodiniaceae</taxon>
        <taxon>Durusdinium</taxon>
    </lineage>
</organism>
<dbReference type="InterPro" id="IPR052402">
    <property type="entry name" value="ADCK_kinase"/>
</dbReference>
<keyword evidence="3" id="KW-1185">Reference proteome</keyword>
<feature type="compositionally biased region" description="Polar residues" evidence="1">
    <location>
        <begin position="423"/>
        <end position="439"/>
    </location>
</feature>
<sequence length="1553" mass="169511">MHFESFVRPQADLRIEADNLDMFNNNFPYRRTGKGLRVIFPEVLRPYVTKDLLVESLEDGVPLQAVLGKAKQPHRQLQSKSLGKRWNFNEVENLQEAFVVKQLCETQTWSEFLWACSAHSSKKRAWAKTAQALDLAPPKLFQTNREDHPQAAANKAHTPELERHFVGDAECVADIQSLGGSALLARYESFQQPAHRADMWRYIRLWKEGGSYLDIKMALLQPWSTTLEEIYAEGERCLEGQRVAQSSGQRVAPPTEVRDLSQVPHLLLSIGQNRKHIFQGNMWHASAKHPLLARAVGHALGTSQRWNFCRTLGPIYLFQEQMDGQRKAERDRRGRTCLGEEFPVDGHFMFTTSGTRYAATRAWGWKKGFLPVALGAIATQRAEAQSVAQPEPQPGTPAPEAPSAPPPEAPSSSAAPSAEAQQRVAQLQETPSAATQPAANQGEAPPLETTITPEGLERIMAVATGQSWHEGLTRAEVEIFTVQGLREEIGQAMAVVEQTMEKVGVRAEQDARDRVVAAAAALPAAPPEPTLLDAALCATGEIADFFRRLTGILGPSISGNRPMLATALKDAHALPSVLQNVVRQRSAQGATWNDLTRSENVEWAAHDGSEGDPPYALAMCKGGFYEYVDRASLYSTILARLVVDAVEETANSLDAAGRQAVLERICVQFNEAARQQGQPSRLLIALGGARALKFDLDPTNIERQYGGAKKRVTKRQAESGVAVGVGGLRSPTVRGAENARASREGKAAGVECVTVEVDTCEQSVASIVSGGSIAKPGKKDGRNILDQFMQWVLDGGEETHGGDVEVEVGVVPARDSVRGAGVARPACGVPELSKSILEIVPGAYGEAKKALHFLPACASESMERVVEAARAELEVRRAERVGGLRSPTVRGAENARASREGKAAGVECVTAEVETCEQSAADEERGEQRVTARKLEEIHRLRARTEVNFSGHVLAADETVQKRDTFVRGACTQREVAGFIAADASCLVQVALWGEVAQKYFESLTKALNEAEDGVFPRIEVTACQVATLKHPEGTSLRRLASTARTTVKLLEPTPLTISPSPRVLTTSAADLMHVPQVSCFMGVVSRLEARVFSQEDVGMREIGISMQNGYEVPVMLYGVQSEEEVELKDRVAVWFGEGKPPLANRDDSKGMIWLWGKPRKATKADVRSDGASRSEELPVGRFFCATDGEQSAAPPEPTLLDATLRASGEIADFFRRLTAVLAPSIAGNRRMLATALKNAHALPRVLQNVVRQRSAWGATWNDLTRPENVEWAVRDGTMRAPAYALAMRKGHSWEYVDKATVYSTILVRLVMDVVEETADALDDVSSRQRPGGGEHATEGGELATEHSRRASLGRCLRRRQSNTRSPLASVARAVSDGGRRCKGHRRQKAGRRLRAALQICGWIWLLVCGCRGSSLTAVGYQAARLGNARGESARGRHRRKPRTAKGKVVRQSEIGAYFLLAPGQGGCLFYTVSTEVSGGPKWKLSCALGCRSAEQLDVVCCVDLCGYGFRLQTRRDVRKGCPQAQTAPRWYLPRKVRNREQRAVNGNAEAAD</sequence>
<accession>A0ABP0RS63</accession>
<dbReference type="Pfam" id="PF04488">
    <property type="entry name" value="Gly_transf_sug"/>
    <property type="match status" value="1"/>
</dbReference>
<evidence type="ECO:0000256" key="1">
    <source>
        <dbReference type="SAM" id="MobiDB-lite"/>
    </source>
</evidence>
<dbReference type="InterPro" id="IPR007577">
    <property type="entry name" value="GlycoTrfase_DXD_sugar-bd_CS"/>
</dbReference>
<feature type="compositionally biased region" description="Basic and acidic residues" evidence="1">
    <location>
        <begin position="1336"/>
        <end position="1348"/>
    </location>
</feature>
<evidence type="ECO:0000313" key="2">
    <source>
        <dbReference type="EMBL" id="CAK9103484.1"/>
    </source>
</evidence>
<reference evidence="2 3" key="1">
    <citation type="submission" date="2024-02" db="EMBL/GenBank/DDBJ databases">
        <authorList>
            <person name="Chen Y."/>
            <person name="Shah S."/>
            <person name="Dougan E. K."/>
            <person name="Thang M."/>
            <person name="Chan C."/>
        </authorList>
    </citation>
    <scope>NUCLEOTIDE SEQUENCE [LARGE SCALE GENOMIC DNA]</scope>
</reference>
<name>A0ABP0RS63_9DINO</name>
<dbReference type="PANTHER" id="PTHR45890:SF1">
    <property type="entry name" value="AARF DOMAIN CONTAINING KINASE 2"/>
    <property type="match status" value="1"/>
</dbReference>
<proteinExistence type="predicted"/>
<dbReference type="Proteomes" id="UP001642484">
    <property type="component" value="Unassembled WGS sequence"/>
</dbReference>
<evidence type="ECO:0000313" key="3">
    <source>
        <dbReference type="Proteomes" id="UP001642484"/>
    </source>
</evidence>
<dbReference type="Gene3D" id="3.90.550.20">
    <property type="match status" value="1"/>
</dbReference>
<protein>
    <submittedName>
        <fullName evidence="2">Uncharacterized protein</fullName>
    </submittedName>
</protein>
<feature type="compositionally biased region" description="Low complexity" evidence="1">
    <location>
        <begin position="410"/>
        <end position="420"/>
    </location>
</feature>
<feature type="region of interest" description="Disordered" evidence="1">
    <location>
        <begin position="383"/>
        <end position="449"/>
    </location>
</feature>
<feature type="region of interest" description="Disordered" evidence="1">
    <location>
        <begin position="1322"/>
        <end position="1348"/>
    </location>
</feature>
<dbReference type="EMBL" id="CAXAMN010026495">
    <property type="protein sequence ID" value="CAK9103484.1"/>
    <property type="molecule type" value="Genomic_DNA"/>
</dbReference>
<feature type="compositionally biased region" description="Pro residues" evidence="1">
    <location>
        <begin position="391"/>
        <end position="409"/>
    </location>
</feature>
<gene>
    <name evidence="2" type="ORF">CCMP2556_LOCUS48597</name>
</gene>
<dbReference type="PANTHER" id="PTHR45890">
    <property type="entry name" value="AARF DOMAIN CONTAINING KINASE 2 (PREDICTED)"/>
    <property type="match status" value="1"/>
</dbReference>
<comment type="caution">
    <text evidence="2">The sequence shown here is derived from an EMBL/GenBank/DDBJ whole genome shotgun (WGS) entry which is preliminary data.</text>
</comment>